<evidence type="ECO:0000256" key="6">
    <source>
        <dbReference type="ARBA" id="ARBA00022801"/>
    </source>
</evidence>
<sequence>MPSSLARSAARTSIATSRAFPMGDVKQFLYAWCGKRKVTPCYEFGQTGSKHKPRFKCEVRVEGFDYMGVGNSTNKKDAQANCAKDFVQFLVRQGLVQQSEVPSTGLQSEMIEPRPGPSEASSDVGFSGLPGGLAPHQALGLGGGNFGSQREEQPMSREFPPYERGPPLSYMERMAEKRKLEESEDVDFNADIHGNWTLENSKSRLHQWLQQNKIQADYKYNMVGPDHNSVNNRQRKSFIAEMKFYVNKLRQYIHAREHGSNKQVASKSCALSLVRQLFHMGVIEAYTGQTKKKDQEKLDEYEVAISSETENLVNKALEAWNIEPVRRPDDTSQPVSMMSHTSLEEFEPAPKRNTGGVVPWSPPQENWNPWSNCNIDEGPLAHASLDQISRDLYESTERQRNTDQNLQKMIEERTQLPVSQSHDYILNEINNNSCIIIRGETGCGKTTQVTQFIIDQMIQQGRGAECNIVITQPRRISAISIAERVAQERSEELGVSVGYSVRFESVFPRPYCGILYCTVGTLLRRLENGMRGISHVIVDEIHERDINTDFLLIMLRDMVNTYPQLRVVLMSATIDTSLFSEYFGDCKIVEIYGRTHPVQEYYLEDCIQMLNFIPPPNDRKKKKDKDELDAEEGDQEENCNLKVSSEYSEQTKRALAMLNEKELSFELIEALIKYIKTLGIPGALLIFLPGWNLIFALHKHLEMHPEFGGPQYRLLPLHSQIPREDQRRVFDPVPDGVTKIILSTNIAETSVTINDVVFVIDSCKAKMKLFTSHNNMTNYATVWASKTNLEQRRGRAGRVRPGFAFHLCSRARFERLEQHTTPEIFRTPLHELALSIKLLRLGPIAKFMAKAVEPPPIDAVIEAEALLKEMRALDTNDELTPLGKILAKLPIEPRLGKMIIFGCMFYVGDAVCTIAASTTFPEPFITPTDRRRLGWVHKSLAGDRFSDHVALLNAFQMWEDSRSGGEMSEMNFCDQKSLSMPTLRMTSEAKRQLADILVNAGFPEDSLMPQSYNFHGPDSNLDVVISLLCLGLYPNVCYHKEKRKVLTTESRAALVHKSSVNCSNQEIKFPSPFFIFGEKIRTRAVSCKQMTMVTPLQLLIFGSRHVTVHNDGIVLDNWINLKMDYDHAAKIVGLRPALEAMVVRATTDPEVVSSPGHQEAPLMAAFRTLAKVNAGRFGIAQDEKTFPVKIAGSGLQKVGYGYIQKQNTKDCVLTNTNANETSHRTSLYQNSEFIPVTDAHKDLGTKDYKSVGEEKHIVTTTNQESKTNVLTLGTIKREMLQETKSNLCQTEKKTSPFQTLPSFHHCKMDIVGYFPEDRVGIISSSLEKKPEINLQVGSNAYPRVKLEDNSDTLMSVNKVSQYLGIDSCLSSLFSDKLNLGGSILEGIKNKEFIKDTSVSDNLRKEDSVFWFSSQEETDIGKKEFISCDFGKGSCLNGSNMTKSFNNSNIGQKTLKTELDSRKLMRQTNTLKSKRIIVNSGTRMCLRSSTKNVSTKTADKREKLKKSKRCRSSEKSELIEGIEKLKQCKRGRSSEKSELIEGDEKLKKCKRGRSSEKSEMKEGDEKLKKSVKKSEKSEMKEGDEKLKKSKRGRSSEKSELKEGDEKLKKSKRGRSSEKSELIEGDEKLKQSKRDRSTEKLEKKDSDERLKRKWRIPKIIFDPKIYEVSTEEVDSVMIAKKFKVQKDRLQNKFVDDYRKTEPRAILRKESKSSTNIVPCQREEYLKSTSIYRQTERRKDIHDFPSNEEKDNVSRTEMSDCQKKKMNIYNSQVTNCLREEVSDGHNNIIPVFIPQLHSFRRNYMTRNVSRLSHGKKNKGKEIVNSSQQVNMSITNCEEIKYLNDSDGSMLAKESNSKQAVVEENTEICQEQIVIKNEPQDINDIPYTLLDYQMNHSKIEERSNRDSLNANGNIKIWTAIDDLGGGVQVKVETGNMRRNIKSEEKQLKVSEETDRNYDSNETGCVYPKMGINPVSNWHTTELKINPVTNWHDTEMGVKPVTNWHTTEMGINPVTNWHDTEMGVKPVTNWHTTEIGINPVTNWHDAEMGVKPVTNWHDTEMGVKPVTNWHTTEIGINPVTNWHDAEMGVKPVTNWHDTEMGIKPVANFHDTEMGFNQVAYRHDTETGINSVTNCYDTETGINQVTNCYDTETGINQVTYLHNAEMGINPVTNWHNTEILNKPVTNWHNAEIGNKPVTNWQNTELGINPMTKWHNAEIGIKPVTKWHNAEIGINDVKFETQDDISSDNTERYTRCYLFEAELLKNDSEQNYGRNDIEEIERVKEETLGQNKKRGFSHMRIEMEEEINNEYTGRCYKTELLTNESEQNQEHCLAKGFGGPHKRGRFGGDGFGGGGGRGFGSRGGFGGSRGNFGGGGYGGRGFSGGGRGNFGGGGFGRGGFGGGGGGFSRGGQSSGFGRGRGGYGQSGGFGGGSFRGQGGY</sequence>
<dbReference type="SUPFAM" id="SSF54768">
    <property type="entry name" value="dsRNA-binding domain-like"/>
    <property type="match status" value="2"/>
</dbReference>
<keyword evidence="5" id="KW-0547">Nucleotide-binding</keyword>
<dbReference type="GO" id="GO:0003724">
    <property type="term" value="F:RNA helicase activity"/>
    <property type="evidence" value="ECO:0007669"/>
    <property type="project" value="UniProtKB-EC"/>
</dbReference>
<dbReference type="FunFam" id="3.40.50.300:FF:000677">
    <property type="entry name" value="ATP-dependent RNA helicase A"/>
    <property type="match status" value="1"/>
</dbReference>
<evidence type="ECO:0000256" key="5">
    <source>
        <dbReference type="ARBA" id="ARBA00022741"/>
    </source>
</evidence>
<dbReference type="CDD" id="cd19855">
    <property type="entry name" value="DSRM_DHX9_rpt2"/>
    <property type="match status" value="1"/>
</dbReference>
<evidence type="ECO:0000256" key="8">
    <source>
        <dbReference type="ARBA" id="ARBA00022840"/>
    </source>
</evidence>
<dbReference type="PANTHER" id="PTHR18934">
    <property type="entry name" value="ATP-DEPENDENT RNA HELICASE"/>
    <property type="match status" value="1"/>
</dbReference>
<dbReference type="Proteomes" id="UP000507470">
    <property type="component" value="Unassembled WGS sequence"/>
</dbReference>
<keyword evidence="7" id="KW-0347">Helicase</keyword>
<dbReference type="GO" id="GO:0003725">
    <property type="term" value="F:double-stranded RNA binding"/>
    <property type="evidence" value="ECO:0007669"/>
    <property type="project" value="InterPro"/>
</dbReference>
<dbReference type="FunFam" id="1.20.120.1080:FF:000074">
    <property type="entry name" value="Predicted protein"/>
    <property type="match status" value="1"/>
</dbReference>
<dbReference type="GO" id="GO:0045944">
    <property type="term" value="P:positive regulation of transcription by RNA polymerase II"/>
    <property type="evidence" value="ECO:0007669"/>
    <property type="project" value="TreeGrafter"/>
</dbReference>
<feature type="region of interest" description="Disordered" evidence="11">
    <location>
        <begin position="1486"/>
        <end position="1511"/>
    </location>
</feature>
<dbReference type="GO" id="GO:0043138">
    <property type="term" value="F:3'-5' DNA helicase activity"/>
    <property type="evidence" value="ECO:0007669"/>
    <property type="project" value="TreeGrafter"/>
</dbReference>
<feature type="compositionally biased region" description="Acidic residues" evidence="11">
    <location>
        <begin position="627"/>
        <end position="636"/>
    </location>
</feature>
<feature type="domain" description="Helicase ATP-binding" evidence="13">
    <location>
        <begin position="426"/>
        <end position="592"/>
    </location>
</feature>
<evidence type="ECO:0000256" key="9">
    <source>
        <dbReference type="ARBA" id="ARBA00023242"/>
    </source>
</evidence>
<dbReference type="SMART" id="SM00487">
    <property type="entry name" value="DEXDc"/>
    <property type="match status" value="1"/>
</dbReference>
<reference evidence="15 16" key="1">
    <citation type="submission" date="2020-06" db="EMBL/GenBank/DDBJ databases">
        <authorList>
            <person name="Li R."/>
            <person name="Bekaert M."/>
        </authorList>
    </citation>
    <scope>NUCLEOTIDE SEQUENCE [LARGE SCALE GENOMIC DNA]</scope>
    <source>
        <strain evidence="16">wild</strain>
    </source>
</reference>
<feature type="region of interest" description="Disordered" evidence="11">
    <location>
        <begin position="2396"/>
        <end position="2433"/>
    </location>
</feature>
<evidence type="ECO:0000256" key="10">
    <source>
        <dbReference type="PROSITE-ProRule" id="PRU00266"/>
    </source>
</evidence>
<dbReference type="CDD" id="cd18791">
    <property type="entry name" value="SF2_C_RHA"/>
    <property type="match status" value="1"/>
</dbReference>
<evidence type="ECO:0000256" key="1">
    <source>
        <dbReference type="ARBA" id="ARBA00004123"/>
    </source>
</evidence>
<dbReference type="GO" id="GO:0016887">
    <property type="term" value="F:ATP hydrolysis activity"/>
    <property type="evidence" value="ECO:0007669"/>
    <property type="project" value="TreeGrafter"/>
</dbReference>
<dbReference type="Gene3D" id="3.40.50.300">
    <property type="entry name" value="P-loop containing nucleotide triphosphate hydrolases"/>
    <property type="match status" value="2"/>
</dbReference>
<feature type="region of interest" description="Disordered" evidence="11">
    <location>
        <begin position="1545"/>
        <end position="1645"/>
    </location>
</feature>
<dbReference type="GO" id="GO:0005730">
    <property type="term" value="C:nucleolus"/>
    <property type="evidence" value="ECO:0007669"/>
    <property type="project" value="TreeGrafter"/>
</dbReference>
<proteinExistence type="inferred from homology"/>
<dbReference type="SUPFAM" id="SSF52540">
    <property type="entry name" value="P-loop containing nucleoside triphosphate hydrolases"/>
    <property type="match status" value="1"/>
</dbReference>
<dbReference type="Gene3D" id="3.30.160.20">
    <property type="match status" value="2"/>
</dbReference>
<dbReference type="PROSITE" id="PS51194">
    <property type="entry name" value="HELICASE_CTER"/>
    <property type="match status" value="1"/>
</dbReference>
<dbReference type="Pfam" id="PF21010">
    <property type="entry name" value="HA2_C"/>
    <property type="match status" value="1"/>
</dbReference>
<dbReference type="OrthoDB" id="5600252at2759"/>
<dbReference type="SMART" id="SM00490">
    <property type="entry name" value="HELICc"/>
    <property type="match status" value="1"/>
</dbReference>
<dbReference type="PROSITE" id="PS50137">
    <property type="entry name" value="DS_RBD"/>
    <property type="match status" value="2"/>
</dbReference>
<dbReference type="Pfam" id="PF00270">
    <property type="entry name" value="DEAD"/>
    <property type="match status" value="1"/>
</dbReference>
<dbReference type="EC" id="3.6.4.13" evidence="3"/>
<feature type="compositionally biased region" description="Basic and acidic residues" evidence="11">
    <location>
        <begin position="1552"/>
        <end position="1585"/>
    </location>
</feature>
<dbReference type="CDD" id="cd19854">
    <property type="entry name" value="DSRM_DHX9_rpt1"/>
    <property type="match status" value="1"/>
</dbReference>
<evidence type="ECO:0000256" key="3">
    <source>
        <dbReference type="ARBA" id="ARBA00012552"/>
    </source>
</evidence>
<evidence type="ECO:0000256" key="7">
    <source>
        <dbReference type="ARBA" id="ARBA00022806"/>
    </source>
</evidence>
<dbReference type="InterPro" id="IPR048333">
    <property type="entry name" value="HA2_WH"/>
</dbReference>
<keyword evidence="4" id="KW-0677">Repeat</keyword>
<dbReference type="InterPro" id="IPR002464">
    <property type="entry name" value="DNA/RNA_helicase_DEAH_CS"/>
</dbReference>
<dbReference type="SMART" id="SM00358">
    <property type="entry name" value="DSRM"/>
    <property type="match status" value="2"/>
</dbReference>
<dbReference type="InterPro" id="IPR001650">
    <property type="entry name" value="Helicase_C-like"/>
</dbReference>
<evidence type="ECO:0000313" key="15">
    <source>
        <dbReference type="EMBL" id="CAC5376049.1"/>
    </source>
</evidence>
<evidence type="ECO:0000256" key="11">
    <source>
        <dbReference type="SAM" id="MobiDB-lite"/>
    </source>
</evidence>
<dbReference type="InterPro" id="IPR007502">
    <property type="entry name" value="Helicase-assoc_dom"/>
</dbReference>
<organism evidence="15 16">
    <name type="scientific">Mytilus coruscus</name>
    <name type="common">Sea mussel</name>
    <dbReference type="NCBI Taxonomy" id="42192"/>
    <lineage>
        <taxon>Eukaryota</taxon>
        <taxon>Metazoa</taxon>
        <taxon>Spiralia</taxon>
        <taxon>Lophotrochozoa</taxon>
        <taxon>Mollusca</taxon>
        <taxon>Bivalvia</taxon>
        <taxon>Autobranchia</taxon>
        <taxon>Pteriomorphia</taxon>
        <taxon>Mytilida</taxon>
        <taxon>Mytiloidea</taxon>
        <taxon>Mytilidae</taxon>
        <taxon>Mytilinae</taxon>
        <taxon>Mytilus</taxon>
    </lineage>
</organism>
<dbReference type="Pfam" id="PF07717">
    <property type="entry name" value="OB_NTP_bind"/>
    <property type="match status" value="1"/>
</dbReference>
<feature type="domain" description="DRBM" evidence="12">
    <location>
        <begin position="200"/>
        <end position="279"/>
    </location>
</feature>
<feature type="region of interest" description="Disordered" evidence="11">
    <location>
        <begin position="617"/>
        <end position="636"/>
    </location>
</feature>
<dbReference type="GO" id="GO:0005524">
    <property type="term" value="F:ATP binding"/>
    <property type="evidence" value="ECO:0007669"/>
    <property type="project" value="UniProtKB-KW"/>
</dbReference>
<dbReference type="FunFam" id="3.30.160.20:FF:000028">
    <property type="entry name" value="ATP-dependent RNA helicase A"/>
    <property type="match status" value="1"/>
</dbReference>
<dbReference type="InterPro" id="IPR014001">
    <property type="entry name" value="Helicase_ATP-bd"/>
</dbReference>
<dbReference type="InterPro" id="IPR027417">
    <property type="entry name" value="P-loop_NTPase"/>
</dbReference>
<feature type="region of interest" description="Disordered" evidence="11">
    <location>
        <begin position="147"/>
        <end position="167"/>
    </location>
</feature>
<dbReference type="SMART" id="SM00847">
    <property type="entry name" value="HA2"/>
    <property type="match status" value="1"/>
</dbReference>
<accession>A0A6J8AYZ7</accession>
<evidence type="ECO:0000256" key="2">
    <source>
        <dbReference type="ARBA" id="ARBA00008792"/>
    </source>
</evidence>
<feature type="domain" description="Helicase C-terminal" evidence="14">
    <location>
        <begin position="667"/>
        <end position="840"/>
    </location>
</feature>
<comment type="subcellular location">
    <subcellularLocation>
        <location evidence="1">Nucleus</location>
    </subcellularLocation>
</comment>
<dbReference type="FunFam" id="3.30.160.20:FF:000026">
    <property type="entry name" value="ATP-dependent RNA helicase A"/>
    <property type="match status" value="1"/>
</dbReference>
<keyword evidence="9" id="KW-0539">Nucleus</keyword>
<dbReference type="InterPro" id="IPR011709">
    <property type="entry name" value="DEAD-box_helicase_OB_fold"/>
</dbReference>
<dbReference type="EMBL" id="CACVKT020002175">
    <property type="protein sequence ID" value="CAC5376049.1"/>
    <property type="molecule type" value="Genomic_DNA"/>
</dbReference>
<dbReference type="PANTHER" id="PTHR18934:SF119">
    <property type="entry name" value="ATP-DEPENDENT RNA HELICASE A"/>
    <property type="match status" value="1"/>
</dbReference>
<feature type="compositionally biased region" description="Polar residues" evidence="11">
    <location>
        <begin position="1486"/>
        <end position="1495"/>
    </location>
</feature>
<keyword evidence="8" id="KW-0067">ATP-binding</keyword>
<feature type="domain" description="DRBM" evidence="12">
    <location>
        <begin position="24"/>
        <end position="92"/>
    </location>
</feature>
<feature type="region of interest" description="Disordered" evidence="11">
    <location>
        <begin position="1734"/>
        <end position="1756"/>
    </location>
</feature>
<dbReference type="GO" id="GO:1990904">
    <property type="term" value="C:ribonucleoprotein complex"/>
    <property type="evidence" value="ECO:0007669"/>
    <property type="project" value="TreeGrafter"/>
</dbReference>
<evidence type="ECO:0000259" key="14">
    <source>
        <dbReference type="PROSITE" id="PS51194"/>
    </source>
</evidence>
<dbReference type="FunFam" id="3.40.50.300:FF:000284">
    <property type="entry name" value="probable ATP-dependent RNA helicase YTHDC2"/>
    <property type="match status" value="1"/>
</dbReference>
<feature type="region of interest" description="Disordered" evidence="11">
    <location>
        <begin position="101"/>
        <end position="123"/>
    </location>
</feature>
<evidence type="ECO:0000313" key="16">
    <source>
        <dbReference type="Proteomes" id="UP000507470"/>
    </source>
</evidence>
<evidence type="ECO:0000256" key="4">
    <source>
        <dbReference type="ARBA" id="ARBA00022737"/>
    </source>
</evidence>
<gene>
    <name evidence="15" type="ORF">MCOR_12812</name>
</gene>
<dbReference type="PROSITE" id="PS00690">
    <property type="entry name" value="DEAH_ATP_HELICASE"/>
    <property type="match status" value="1"/>
</dbReference>
<dbReference type="Pfam" id="PF00271">
    <property type="entry name" value="Helicase_C"/>
    <property type="match status" value="1"/>
</dbReference>
<evidence type="ECO:0000259" key="12">
    <source>
        <dbReference type="PROSITE" id="PS50137"/>
    </source>
</evidence>
<dbReference type="InterPro" id="IPR014720">
    <property type="entry name" value="dsRBD_dom"/>
</dbReference>
<keyword evidence="6 15" id="KW-0378">Hydrolase</keyword>
<dbReference type="Pfam" id="PF00035">
    <property type="entry name" value="dsrm"/>
    <property type="match status" value="2"/>
</dbReference>
<comment type="similarity">
    <text evidence="2">Belongs to the DEAD box helicase family. DEAH subfamily.</text>
</comment>
<protein>
    <recommendedName>
        <fullName evidence="3">RNA helicase</fullName>
        <ecNumber evidence="3">3.6.4.13</ecNumber>
    </recommendedName>
</protein>
<dbReference type="Pfam" id="PF04408">
    <property type="entry name" value="WHD_HA2"/>
    <property type="match status" value="1"/>
</dbReference>
<evidence type="ECO:0000259" key="13">
    <source>
        <dbReference type="PROSITE" id="PS51192"/>
    </source>
</evidence>
<feature type="compositionally biased region" description="Basic and acidic residues" evidence="11">
    <location>
        <begin position="1613"/>
        <end position="1645"/>
    </location>
</feature>
<keyword evidence="10" id="KW-0694">RNA-binding</keyword>
<dbReference type="InterPro" id="IPR044445">
    <property type="entry name" value="DHX9_DSRM_1"/>
</dbReference>
<dbReference type="GO" id="GO:0050684">
    <property type="term" value="P:regulation of mRNA processing"/>
    <property type="evidence" value="ECO:0007669"/>
    <property type="project" value="TreeGrafter"/>
</dbReference>
<dbReference type="InterPro" id="IPR044446">
    <property type="entry name" value="DHX9_DSRM_2"/>
</dbReference>
<feature type="compositionally biased region" description="Basic and acidic residues" evidence="11">
    <location>
        <begin position="1592"/>
        <end position="1606"/>
    </location>
</feature>
<dbReference type="PROSITE" id="PS51192">
    <property type="entry name" value="HELICASE_ATP_BIND_1"/>
    <property type="match status" value="1"/>
</dbReference>
<dbReference type="InterPro" id="IPR011545">
    <property type="entry name" value="DEAD/DEAH_box_helicase_dom"/>
</dbReference>
<name>A0A6J8AYZ7_MYTCO</name>
<keyword evidence="16" id="KW-1185">Reference proteome</keyword>
<dbReference type="Gene3D" id="1.20.120.1080">
    <property type="match status" value="1"/>
</dbReference>